<evidence type="ECO:0000256" key="1">
    <source>
        <dbReference type="SAM" id="MobiDB-lite"/>
    </source>
</evidence>
<evidence type="ECO:0000313" key="3">
    <source>
        <dbReference type="Proteomes" id="UP000717585"/>
    </source>
</evidence>
<feature type="compositionally biased region" description="Basic and acidic residues" evidence="1">
    <location>
        <begin position="75"/>
        <end position="88"/>
    </location>
</feature>
<sequence>MIGSKPKGPGYRKGVIHVDTATLIANGAEYHDSSAPMPEPVQLSEPNPSTPVGRHPPSKMKHIPRSELLQMPGVSEHDMHGEDAQQPK</sequence>
<reference evidence="2" key="1">
    <citation type="submission" date="2021-05" db="EMBL/GenBank/DDBJ databases">
        <title>A free-living protist that lacks canonical eukaryotic 1 DNA replication and segregation systems.</title>
        <authorList>
            <person name="Salas-Leiva D.E."/>
            <person name="Tromer E.C."/>
            <person name="Curtis B.A."/>
            <person name="Jerlstrom-Hultqvist J."/>
            <person name="Kolisko M."/>
            <person name="Yi Z."/>
            <person name="Salas-Leiva J.S."/>
            <person name="Gallot-Lavallee L."/>
            <person name="Kops G.J.P.L."/>
            <person name="Archibald J.M."/>
            <person name="Simpson A.G.B."/>
            <person name="Roger A.J."/>
        </authorList>
    </citation>
    <scope>NUCLEOTIDE SEQUENCE</scope>
    <source>
        <strain evidence="2">BICM</strain>
    </source>
</reference>
<evidence type="ECO:0000313" key="2">
    <source>
        <dbReference type="EMBL" id="KAG9390483.1"/>
    </source>
</evidence>
<comment type="caution">
    <text evidence="2">The sequence shown here is derived from an EMBL/GenBank/DDBJ whole genome shotgun (WGS) entry which is preliminary data.</text>
</comment>
<organism evidence="2 3">
    <name type="scientific">Carpediemonas membranifera</name>
    <dbReference type="NCBI Taxonomy" id="201153"/>
    <lineage>
        <taxon>Eukaryota</taxon>
        <taxon>Metamonada</taxon>
        <taxon>Carpediemonas-like organisms</taxon>
        <taxon>Carpediemonas</taxon>
    </lineage>
</organism>
<dbReference type="AlphaFoldDB" id="A0A8J6AX27"/>
<dbReference type="Proteomes" id="UP000717585">
    <property type="component" value="Unassembled WGS sequence"/>
</dbReference>
<proteinExistence type="predicted"/>
<feature type="region of interest" description="Disordered" evidence="1">
    <location>
        <begin position="27"/>
        <end position="88"/>
    </location>
</feature>
<protein>
    <submittedName>
        <fullName evidence="2">Uncharacterized protein</fullName>
    </submittedName>
</protein>
<accession>A0A8J6AX27</accession>
<keyword evidence="3" id="KW-1185">Reference proteome</keyword>
<name>A0A8J6AX27_9EUKA</name>
<dbReference type="EMBL" id="JAHDYR010000064">
    <property type="protein sequence ID" value="KAG9390483.1"/>
    <property type="molecule type" value="Genomic_DNA"/>
</dbReference>
<gene>
    <name evidence="2" type="ORF">J8273_7834</name>
</gene>